<dbReference type="Pfam" id="PF22666">
    <property type="entry name" value="Glyco_hydro_2_N2"/>
    <property type="match status" value="1"/>
</dbReference>
<dbReference type="Proteomes" id="UP000239480">
    <property type="component" value="Unassembled WGS sequence"/>
</dbReference>
<evidence type="ECO:0000256" key="4">
    <source>
        <dbReference type="ARBA" id="ARBA00022801"/>
    </source>
</evidence>
<evidence type="ECO:0000313" key="11">
    <source>
        <dbReference type="Proteomes" id="UP000239480"/>
    </source>
</evidence>
<dbReference type="EMBL" id="PVTD01000004">
    <property type="protein sequence ID" value="PRY23715.1"/>
    <property type="molecule type" value="Genomic_DNA"/>
</dbReference>
<organism evidence="10 11">
    <name type="scientific">Aliiruegeria haliotis</name>
    <dbReference type="NCBI Taxonomy" id="1280846"/>
    <lineage>
        <taxon>Bacteria</taxon>
        <taxon>Pseudomonadati</taxon>
        <taxon>Pseudomonadota</taxon>
        <taxon>Alphaproteobacteria</taxon>
        <taxon>Rhodobacterales</taxon>
        <taxon>Roseobacteraceae</taxon>
        <taxon>Aliiruegeria</taxon>
    </lineage>
</organism>
<dbReference type="GO" id="GO:0005975">
    <property type="term" value="P:carbohydrate metabolic process"/>
    <property type="evidence" value="ECO:0007669"/>
    <property type="project" value="InterPro"/>
</dbReference>
<dbReference type="OrthoDB" id="9758603at2"/>
<keyword evidence="11" id="KW-1185">Reference proteome</keyword>
<feature type="domain" description="Beta-mannosidase-like galactose-binding" evidence="9">
    <location>
        <begin position="16"/>
        <end position="181"/>
    </location>
</feature>
<dbReference type="Gene3D" id="2.60.120.260">
    <property type="entry name" value="Galactose-binding domain-like"/>
    <property type="match status" value="1"/>
</dbReference>
<evidence type="ECO:0000256" key="2">
    <source>
        <dbReference type="ARBA" id="ARBA00007401"/>
    </source>
</evidence>
<protein>
    <recommendedName>
        <fullName evidence="3">beta-mannosidase</fullName>
        <ecNumber evidence="3">3.2.1.25</ecNumber>
    </recommendedName>
</protein>
<dbReference type="Pfam" id="PF17753">
    <property type="entry name" value="Ig_mannosidase"/>
    <property type="match status" value="1"/>
</dbReference>
<proteinExistence type="inferred from homology"/>
<sequence length="809" mass="89716">MTHSTHTRALDLSGNWTVTDAQGDYSFEMALPGDIITGLHAAGLIPEPYWGRNEYDLRWICERGWRLSREIELDRTDLVLAISEVDTVASILVNGTAVLETQNAHRSYRADISGALVLGTNRIEILLPAVTAECDARQKKQPFRLPVQRTNSPIDNGNMLRKPQCDFGWDWNIALAPSGVYGMLALEPLETLRIDRLAIRQDHSGDGVAVTVDAHVDGTATQDTMVTFAFGGTERRLPVPANVANPVVTAEFALSNPELWWPAGQGMQPLYDLMVQLGDQVEERRIGLREIELISEPDAVGRSFLLKVNGRPVFCKGANWIPADALAGRIDRDAVEDQLQSAVDANMNMIRIWGGGRYEPTWFHDLCDELGLLVWQDFMFACNLYPSTPEFLAEIDAEVRDVVARLHHHASTALWCGDNELVGALGWFEESRNDRDRYLVNYDRMNRALETALMETDPTATWWPSSPTPGPLSFGDAWHDDSSGDMHFWSVWHEGRDFEHYRDVSPRFCSEFGFQSYPSMNVIRTFAEPKDFNISAPVFESHQKNAGGNARIAETMFRYFRFPTSFENFVYVSQIQQALAIHTAVTHWRSLKPHCMGTLIWQLNDTWPVCSWASLDYGGGWKLLHHMAQKFFAPVHVAAVPDGDGVLLRATSDEASAVDLAVEASAMKMDGTTRRLGSANVSVGPDRSVEACRVDGLTEDEVLTFSWSLPDGRSGRDHFAPKPYKSYALEDPGLVSDIRQTGSGLSIALTAEKPAFFVALEADVPGRFSDNGFLLLPGAPVTVTFTPKVPGADAAVTLRNLHSATCVAG</sequence>
<dbReference type="FunFam" id="3.20.20.80:FF:000050">
    <property type="entry name" value="Beta-mannosidase B"/>
    <property type="match status" value="1"/>
</dbReference>
<dbReference type="Gene3D" id="2.60.40.10">
    <property type="entry name" value="Immunoglobulins"/>
    <property type="match status" value="2"/>
</dbReference>
<dbReference type="GO" id="GO:0004567">
    <property type="term" value="F:beta-mannosidase activity"/>
    <property type="evidence" value="ECO:0007669"/>
    <property type="project" value="UniProtKB-EC"/>
</dbReference>
<dbReference type="RefSeq" id="WP_106205103.1">
    <property type="nucleotide sequence ID" value="NZ_PVTD01000004.1"/>
</dbReference>
<dbReference type="InterPro" id="IPR041625">
    <property type="entry name" value="Beta-mannosidase_Ig"/>
</dbReference>
<evidence type="ECO:0000259" key="8">
    <source>
        <dbReference type="Pfam" id="PF17753"/>
    </source>
</evidence>
<gene>
    <name evidence="10" type="ORF">CLV78_104207</name>
</gene>
<keyword evidence="5" id="KW-0325">Glycoprotein</keyword>
<keyword evidence="4" id="KW-0378">Hydrolase</keyword>
<evidence type="ECO:0000313" key="10">
    <source>
        <dbReference type="EMBL" id="PRY23715.1"/>
    </source>
</evidence>
<evidence type="ECO:0000256" key="1">
    <source>
        <dbReference type="ARBA" id="ARBA00000829"/>
    </source>
</evidence>
<dbReference type="Gene3D" id="3.20.20.80">
    <property type="entry name" value="Glycosidases"/>
    <property type="match status" value="1"/>
</dbReference>
<reference evidence="10 11" key="1">
    <citation type="submission" date="2018-03" db="EMBL/GenBank/DDBJ databases">
        <title>Genomic Encyclopedia of Archaeal and Bacterial Type Strains, Phase II (KMG-II): from individual species to whole genera.</title>
        <authorList>
            <person name="Goeker M."/>
        </authorList>
    </citation>
    <scope>NUCLEOTIDE SEQUENCE [LARGE SCALE GENOMIC DNA]</scope>
    <source>
        <strain evidence="10 11">DSM 29328</strain>
    </source>
</reference>
<feature type="domain" description="Beta-mannosidase Ig-fold" evidence="8">
    <location>
        <begin position="729"/>
        <end position="803"/>
    </location>
</feature>
<accession>A0A2T0RR86</accession>
<comment type="caution">
    <text evidence="10">The sequence shown here is derived from an EMBL/GenBank/DDBJ whole genome shotgun (WGS) entry which is preliminary data.</text>
</comment>
<keyword evidence="6" id="KW-0326">Glycosidase</keyword>
<dbReference type="EC" id="3.2.1.25" evidence="3"/>
<dbReference type="PANTHER" id="PTHR43730:SF1">
    <property type="entry name" value="BETA-MANNOSIDASE"/>
    <property type="match status" value="1"/>
</dbReference>
<name>A0A2T0RR86_9RHOB</name>
<dbReference type="PANTHER" id="PTHR43730">
    <property type="entry name" value="BETA-MANNOSIDASE"/>
    <property type="match status" value="1"/>
</dbReference>
<evidence type="ECO:0000259" key="9">
    <source>
        <dbReference type="Pfam" id="PF22666"/>
    </source>
</evidence>
<dbReference type="Pfam" id="PF00703">
    <property type="entry name" value="Glyco_hydro_2"/>
    <property type="match status" value="1"/>
</dbReference>
<comment type="catalytic activity">
    <reaction evidence="1">
        <text>Hydrolysis of terminal, non-reducing beta-D-mannose residues in beta-D-mannosides.</text>
        <dbReference type="EC" id="3.2.1.25"/>
    </reaction>
</comment>
<feature type="domain" description="Glycoside hydrolase family 2 immunoglobulin-like beta-sandwich" evidence="7">
    <location>
        <begin position="193"/>
        <end position="289"/>
    </location>
</feature>
<evidence type="ECO:0000256" key="6">
    <source>
        <dbReference type="ARBA" id="ARBA00023295"/>
    </source>
</evidence>
<evidence type="ECO:0000256" key="5">
    <source>
        <dbReference type="ARBA" id="ARBA00023180"/>
    </source>
</evidence>
<evidence type="ECO:0000256" key="3">
    <source>
        <dbReference type="ARBA" id="ARBA00012754"/>
    </source>
</evidence>
<evidence type="ECO:0000259" key="7">
    <source>
        <dbReference type="Pfam" id="PF00703"/>
    </source>
</evidence>
<comment type="similarity">
    <text evidence="2">Belongs to the glycosyl hydrolase 2 family.</text>
</comment>
<dbReference type="InterPro" id="IPR017853">
    <property type="entry name" value="GH"/>
</dbReference>
<dbReference type="SUPFAM" id="SSF49785">
    <property type="entry name" value="Galactose-binding domain-like"/>
    <property type="match status" value="1"/>
</dbReference>
<dbReference type="InterPro" id="IPR050887">
    <property type="entry name" value="Beta-mannosidase_GH2"/>
</dbReference>
<dbReference type="SUPFAM" id="SSF49303">
    <property type="entry name" value="beta-Galactosidase/glucuronidase domain"/>
    <property type="match status" value="2"/>
</dbReference>
<dbReference type="InterPro" id="IPR054593">
    <property type="entry name" value="Beta-mannosidase-like_N2"/>
</dbReference>
<dbReference type="GO" id="GO:0006516">
    <property type="term" value="P:glycoprotein catabolic process"/>
    <property type="evidence" value="ECO:0007669"/>
    <property type="project" value="TreeGrafter"/>
</dbReference>
<dbReference type="InterPro" id="IPR006102">
    <property type="entry name" value="Ig-like_GH2"/>
</dbReference>
<dbReference type="InterPro" id="IPR008979">
    <property type="entry name" value="Galactose-bd-like_sf"/>
</dbReference>
<dbReference type="AlphaFoldDB" id="A0A2T0RR86"/>
<dbReference type="SUPFAM" id="SSF51445">
    <property type="entry name" value="(Trans)glycosidases"/>
    <property type="match status" value="1"/>
</dbReference>
<dbReference type="InterPro" id="IPR036156">
    <property type="entry name" value="Beta-gal/glucu_dom_sf"/>
</dbReference>
<dbReference type="InterPro" id="IPR013783">
    <property type="entry name" value="Ig-like_fold"/>
</dbReference>